<comment type="caution">
    <text evidence="2">The sequence shown here is derived from an EMBL/GenBank/DDBJ whole genome shotgun (WGS) entry which is preliminary data.</text>
</comment>
<accession>A0A4Y2CU57</accession>
<organism evidence="2 3">
    <name type="scientific">Araneus ventricosus</name>
    <name type="common">Orbweaver spider</name>
    <name type="synonym">Epeira ventricosa</name>
    <dbReference type="NCBI Taxonomy" id="182803"/>
    <lineage>
        <taxon>Eukaryota</taxon>
        <taxon>Metazoa</taxon>
        <taxon>Ecdysozoa</taxon>
        <taxon>Arthropoda</taxon>
        <taxon>Chelicerata</taxon>
        <taxon>Arachnida</taxon>
        <taxon>Araneae</taxon>
        <taxon>Araneomorphae</taxon>
        <taxon>Entelegynae</taxon>
        <taxon>Araneoidea</taxon>
        <taxon>Araneidae</taxon>
        <taxon>Araneus</taxon>
    </lineage>
</organism>
<proteinExistence type="predicted"/>
<keyword evidence="3" id="KW-1185">Reference proteome</keyword>
<name>A0A4Y2CU57_ARAVE</name>
<evidence type="ECO:0000313" key="3">
    <source>
        <dbReference type="Proteomes" id="UP000499080"/>
    </source>
</evidence>
<dbReference type="Proteomes" id="UP000499080">
    <property type="component" value="Unassembled WGS sequence"/>
</dbReference>
<gene>
    <name evidence="2" type="ORF">AVEN_71452_1</name>
</gene>
<evidence type="ECO:0000256" key="1">
    <source>
        <dbReference type="SAM" id="MobiDB-lite"/>
    </source>
</evidence>
<sequence>MSHDERLGYMAVFQHCPPKLRHLVQCTSGRMWPRIIMEQNHSRGQNAASCPYSCNHCSCRTSSMNTPEDNRPDRLAGAHKRFRVAPTPSATEK</sequence>
<reference evidence="2 3" key="1">
    <citation type="journal article" date="2019" name="Sci. Rep.">
        <title>Orb-weaving spider Araneus ventricosus genome elucidates the spidroin gene catalogue.</title>
        <authorList>
            <person name="Kono N."/>
            <person name="Nakamura H."/>
            <person name="Ohtoshi R."/>
            <person name="Moran D.A.P."/>
            <person name="Shinohara A."/>
            <person name="Yoshida Y."/>
            <person name="Fujiwara M."/>
            <person name="Mori M."/>
            <person name="Tomita M."/>
            <person name="Arakawa K."/>
        </authorList>
    </citation>
    <scope>NUCLEOTIDE SEQUENCE [LARGE SCALE GENOMIC DNA]</scope>
</reference>
<dbReference type="AlphaFoldDB" id="A0A4Y2CU57"/>
<evidence type="ECO:0000313" key="2">
    <source>
        <dbReference type="EMBL" id="GBM08011.1"/>
    </source>
</evidence>
<dbReference type="EMBL" id="BGPR01000250">
    <property type="protein sequence ID" value="GBM08011.1"/>
    <property type="molecule type" value="Genomic_DNA"/>
</dbReference>
<feature type="region of interest" description="Disordered" evidence="1">
    <location>
        <begin position="62"/>
        <end position="93"/>
    </location>
</feature>
<protein>
    <submittedName>
        <fullName evidence="2">Uncharacterized protein</fullName>
    </submittedName>
</protein>